<sequence length="187" mass="21949">MLKEYLRSFQVLSEEEIHNFMNQAETKRIKKGEFLAESGKVNTKIGFVKEGILRSFYSSSSAEDITYCFRFAGSFASAYSSYLTGKPSVENLQAITDVEIMVWNKSQLIELEKESTNWTMLLKILTEYEYIELERRIFILQKETAEHKYLDLMQNQPQLIKEIPLNYLASYLGITQRHLSRIRKTIY</sequence>
<dbReference type="AlphaFoldDB" id="A0A238UDH6"/>
<dbReference type="Gene3D" id="2.60.120.10">
    <property type="entry name" value="Jelly Rolls"/>
    <property type="match status" value="1"/>
</dbReference>
<dbReference type="EMBL" id="LT899436">
    <property type="protein sequence ID" value="SNR17229.1"/>
    <property type="molecule type" value="Genomic_DNA"/>
</dbReference>
<protein>
    <submittedName>
        <fullName evidence="2">Cyclic nucleotide-binding domain protein</fullName>
    </submittedName>
</protein>
<dbReference type="Proteomes" id="UP000215214">
    <property type="component" value="Chromosome TJEJU"/>
</dbReference>
<dbReference type="Pfam" id="PF00027">
    <property type="entry name" value="cNMP_binding"/>
    <property type="match status" value="1"/>
</dbReference>
<dbReference type="PROSITE" id="PS50042">
    <property type="entry name" value="CNMP_BINDING_3"/>
    <property type="match status" value="1"/>
</dbReference>
<dbReference type="InterPro" id="IPR014710">
    <property type="entry name" value="RmlC-like_jellyroll"/>
</dbReference>
<name>A0A238UDH6_9FLAO</name>
<evidence type="ECO:0000313" key="2">
    <source>
        <dbReference type="EMBL" id="SNR17229.1"/>
    </source>
</evidence>
<organism evidence="2 3">
    <name type="scientific">Tenacibaculum jejuense</name>
    <dbReference type="NCBI Taxonomy" id="584609"/>
    <lineage>
        <taxon>Bacteria</taxon>
        <taxon>Pseudomonadati</taxon>
        <taxon>Bacteroidota</taxon>
        <taxon>Flavobacteriia</taxon>
        <taxon>Flavobacteriales</taxon>
        <taxon>Flavobacteriaceae</taxon>
        <taxon>Tenacibaculum</taxon>
    </lineage>
</organism>
<feature type="domain" description="Cyclic nucleotide-binding" evidence="1">
    <location>
        <begin position="8"/>
        <end position="111"/>
    </location>
</feature>
<evidence type="ECO:0000259" key="1">
    <source>
        <dbReference type="PROSITE" id="PS50042"/>
    </source>
</evidence>
<dbReference type="RefSeq" id="WP_095074282.1">
    <property type="nucleotide sequence ID" value="NZ_LT899436.1"/>
</dbReference>
<gene>
    <name evidence="2" type="ORF">TJEJU_3585</name>
</gene>
<dbReference type="SUPFAM" id="SSF51206">
    <property type="entry name" value="cAMP-binding domain-like"/>
    <property type="match status" value="1"/>
</dbReference>
<evidence type="ECO:0000313" key="3">
    <source>
        <dbReference type="Proteomes" id="UP000215214"/>
    </source>
</evidence>
<dbReference type="InterPro" id="IPR000595">
    <property type="entry name" value="cNMP-bd_dom"/>
</dbReference>
<dbReference type="CDD" id="cd00038">
    <property type="entry name" value="CAP_ED"/>
    <property type="match status" value="1"/>
</dbReference>
<dbReference type="KEGG" id="tje:TJEJU_3585"/>
<dbReference type="InterPro" id="IPR018490">
    <property type="entry name" value="cNMP-bd_dom_sf"/>
</dbReference>
<dbReference type="OrthoDB" id="758145at2"/>
<accession>A0A238UDH6</accession>
<proteinExistence type="predicted"/>
<keyword evidence="3" id="KW-1185">Reference proteome</keyword>
<reference evidence="2 3" key="1">
    <citation type="submission" date="2017-07" db="EMBL/GenBank/DDBJ databases">
        <authorList>
            <person name="Sun Z.S."/>
            <person name="Albrecht U."/>
            <person name="Echele G."/>
            <person name="Lee C.C."/>
        </authorList>
    </citation>
    <scope>NUCLEOTIDE SEQUENCE [LARGE SCALE GENOMIC DNA]</scope>
    <source>
        <strain evidence="3">type strain: KCTC 22618</strain>
    </source>
</reference>